<dbReference type="EMBL" id="KV454210">
    <property type="protein sequence ID" value="ODQ59508.1"/>
    <property type="molecule type" value="Genomic_DNA"/>
</dbReference>
<protein>
    <submittedName>
        <fullName evidence="1">Uncharacterized protein</fullName>
    </submittedName>
</protein>
<gene>
    <name evidence="1" type="ORF">WICANDRAFT_62091</name>
</gene>
<evidence type="ECO:0000313" key="1">
    <source>
        <dbReference type="EMBL" id="ODQ59508.1"/>
    </source>
</evidence>
<evidence type="ECO:0000313" key="2">
    <source>
        <dbReference type="Proteomes" id="UP000094112"/>
    </source>
</evidence>
<dbReference type="Proteomes" id="UP000094112">
    <property type="component" value="Unassembled WGS sequence"/>
</dbReference>
<dbReference type="AlphaFoldDB" id="A0A1E3P2F6"/>
<dbReference type="RefSeq" id="XP_019038715.1">
    <property type="nucleotide sequence ID" value="XM_019183308.1"/>
</dbReference>
<sequence>MVKLESDSSDGDIPMTTKDRIDELFSDRLSEDDLKYILEKKLNLNSFNGVAFNNKAKEIPISKGMTPEHAGKIINESVELLKKKGIEV</sequence>
<organism evidence="1 2">
    <name type="scientific">Wickerhamomyces anomalus (strain ATCC 58044 / CBS 1984 / NCYC 433 / NRRL Y-366-8)</name>
    <name type="common">Yeast</name>
    <name type="synonym">Hansenula anomala</name>
    <dbReference type="NCBI Taxonomy" id="683960"/>
    <lineage>
        <taxon>Eukaryota</taxon>
        <taxon>Fungi</taxon>
        <taxon>Dikarya</taxon>
        <taxon>Ascomycota</taxon>
        <taxon>Saccharomycotina</taxon>
        <taxon>Saccharomycetes</taxon>
        <taxon>Phaffomycetales</taxon>
        <taxon>Wickerhamomycetaceae</taxon>
        <taxon>Wickerhamomyces</taxon>
    </lineage>
</organism>
<dbReference type="GeneID" id="30200554"/>
<name>A0A1E3P2F6_WICAA</name>
<proteinExistence type="predicted"/>
<accession>A0A1E3P2F6</accession>
<keyword evidence="2" id="KW-1185">Reference proteome</keyword>
<reference evidence="1 2" key="1">
    <citation type="journal article" date="2016" name="Proc. Natl. Acad. Sci. U.S.A.">
        <title>Comparative genomics of biotechnologically important yeasts.</title>
        <authorList>
            <person name="Riley R."/>
            <person name="Haridas S."/>
            <person name="Wolfe K.H."/>
            <person name="Lopes M.R."/>
            <person name="Hittinger C.T."/>
            <person name="Goeker M."/>
            <person name="Salamov A.A."/>
            <person name="Wisecaver J.H."/>
            <person name="Long T.M."/>
            <person name="Calvey C.H."/>
            <person name="Aerts A.L."/>
            <person name="Barry K.W."/>
            <person name="Choi C."/>
            <person name="Clum A."/>
            <person name="Coughlan A.Y."/>
            <person name="Deshpande S."/>
            <person name="Douglass A.P."/>
            <person name="Hanson S.J."/>
            <person name="Klenk H.-P."/>
            <person name="LaButti K.M."/>
            <person name="Lapidus A."/>
            <person name="Lindquist E.A."/>
            <person name="Lipzen A.M."/>
            <person name="Meier-Kolthoff J.P."/>
            <person name="Ohm R.A."/>
            <person name="Otillar R.P."/>
            <person name="Pangilinan J.L."/>
            <person name="Peng Y."/>
            <person name="Rokas A."/>
            <person name="Rosa C.A."/>
            <person name="Scheuner C."/>
            <person name="Sibirny A.A."/>
            <person name="Slot J.C."/>
            <person name="Stielow J.B."/>
            <person name="Sun H."/>
            <person name="Kurtzman C.P."/>
            <person name="Blackwell M."/>
            <person name="Grigoriev I.V."/>
            <person name="Jeffries T.W."/>
        </authorList>
    </citation>
    <scope>NUCLEOTIDE SEQUENCE [LARGE SCALE GENOMIC DNA]</scope>
    <source>
        <strain evidence="2">ATCC 58044 / CBS 1984 / NCYC 433 / NRRL Y-366-8</strain>
    </source>
</reference>